<evidence type="ECO:0000256" key="8">
    <source>
        <dbReference type="ARBA" id="ARBA00030117"/>
    </source>
</evidence>
<evidence type="ECO:0000259" key="10">
    <source>
        <dbReference type="Pfam" id="PF04316"/>
    </source>
</evidence>
<comment type="function">
    <text evidence="7">Responsible for the coupling of flagellin expression to flagellar assembly by preventing expression of the flagellin genes when a component of the middle class of proteins is defective. It negatively regulates flagellar genes by inhibiting the activity of FliA by directly binding to FliA.</text>
</comment>
<dbReference type="RefSeq" id="WP_109679184.1">
    <property type="nucleotide sequence ID" value="NZ_CP086615.1"/>
</dbReference>
<accession>A0A2U2MZU2</accession>
<protein>
    <recommendedName>
        <fullName evidence="2">Negative regulator of flagellin synthesis</fullName>
    </recommendedName>
    <alternativeName>
        <fullName evidence="8">Anti-sigma-28 factor</fullName>
    </alternativeName>
</protein>
<name>A0A2U2MZU2_9GAMM</name>
<keyword evidence="11" id="KW-0969">Cilium</keyword>
<proteinExistence type="inferred from homology"/>
<dbReference type="OrthoDB" id="5738369at2"/>
<evidence type="ECO:0000256" key="7">
    <source>
        <dbReference type="ARBA" id="ARBA00024739"/>
    </source>
</evidence>
<evidence type="ECO:0000313" key="12">
    <source>
        <dbReference type="Proteomes" id="UP000245474"/>
    </source>
</evidence>
<evidence type="ECO:0000256" key="4">
    <source>
        <dbReference type="ARBA" id="ARBA00022795"/>
    </source>
</evidence>
<dbReference type="GO" id="GO:0044781">
    <property type="term" value="P:bacterial-type flagellum organization"/>
    <property type="evidence" value="ECO:0007669"/>
    <property type="project" value="UniProtKB-KW"/>
</dbReference>
<feature type="compositionally biased region" description="Polar residues" evidence="9">
    <location>
        <begin position="14"/>
        <end position="30"/>
    </location>
</feature>
<dbReference type="SUPFAM" id="SSF101498">
    <property type="entry name" value="Anti-sigma factor FlgM"/>
    <property type="match status" value="1"/>
</dbReference>
<dbReference type="InterPro" id="IPR031316">
    <property type="entry name" value="FlgM_C"/>
</dbReference>
<dbReference type="Pfam" id="PF04316">
    <property type="entry name" value="FlgM"/>
    <property type="match status" value="1"/>
</dbReference>
<reference evidence="11 12" key="1">
    <citation type="submission" date="2018-05" db="EMBL/GenBank/DDBJ databases">
        <title>Spiribacter halobius sp. nov., a moderately halophilic bacterium isolated from marine solar saltern.</title>
        <authorList>
            <person name="Zheng W.-S."/>
            <person name="Lu D.-C."/>
            <person name="Du Z.-J."/>
        </authorList>
    </citation>
    <scope>NUCLEOTIDE SEQUENCE [LARGE SCALE GENOMIC DNA]</scope>
    <source>
        <strain evidence="11 12">E85</strain>
    </source>
</reference>
<dbReference type="GO" id="GO:0045892">
    <property type="term" value="P:negative regulation of DNA-templated transcription"/>
    <property type="evidence" value="ECO:0007669"/>
    <property type="project" value="InterPro"/>
</dbReference>
<keyword evidence="4" id="KW-1005">Bacterial flagellum biogenesis</keyword>
<organism evidence="11 12">
    <name type="scientific">Sediminicurvatus halobius</name>
    <dbReference type="NCBI Taxonomy" id="2182432"/>
    <lineage>
        <taxon>Bacteria</taxon>
        <taxon>Pseudomonadati</taxon>
        <taxon>Pseudomonadota</taxon>
        <taxon>Gammaproteobacteria</taxon>
        <taxon>Chromatiales</taxon>
        <taxon>Ectothiorhodospiraceae</taxon>
        <taxon>Sediminicurvatus</taxon>
    </lineage>
</organism>
<keyword evidence="5" id="KW-0805">Transcription regulation</keyword>
<keyword evidence="11" id="KW-0966">Cell projection</keyword>
<dbReference type="Proteomes" id="UP000245474">
    <property type="component" value="Unassembled WGS sequence"/>
</dbReference>
<evidence type="ECO:0000256" key="6">
    <source>
        <dbReference type="ARBA" id="ARBA00023163"/>
    </source>
</evidence>
<evidence type="ECO:0000256" key="5">
    <source>
        <dbReference type="ARBA" id="ARBA00023015"/>
    </source>
</evidence>
<dbReference type="EMBL" id="QFFI01000020">
    <property type="protein sequence ID" value="PWG62317.1"/>
    <property type="molecule type" value="Genomic_DNA"/>
</dbReference>
<evidence type="ECO:0000256" key="1">
    <source>
        <dbReference type="ARBA" id="ARBA00005322"/>
    </source>
</evidence>
<comment type="caution">
    <text evidence="11">The sequence shown here is derived from an EMBL/GenBank/DDBJ whole genome shotgun (WGS) entry which is preliminary data.</text>
</comment>
<evidence type="ECO:0000313" key="11">
    <source>
        <dbReference type="EMBL" id="PWG62317.1"/>
    </source>
</evidence>
<evidence type="ECO:0000256" key="9">
    <source>
        <dbReference type="SAM" id="MobiDB-lite"/>
    </source>
</evidence>
<gene>
    <name evidence="11" type="primary">flgM</name>
    <name evidence="11" type="ORF">DEM34_12640</name>
</gene>
<dbReference type="InterPro" id="IPR007412">
    <property type="entry name" value="FlgM"/>
</dbReference>
<keyword evidence="12" id="KW-1185">Reference proteome</keyword>
<feature type="compositionally biased region" description="Basic and acidic residues" evidence="9">
    <location>
        <begin position="52"/>
        <end position="66"/>
    </location>
</feature>
<comment type="similarity">
    <text evidence="1">Belongs to the FlgM family.</text>
</comment>
<feature type="region of interest" description="Disordered" evidence="9">
    <location>
        <begin position="1"/>
        <end position="66"/>
    </location>
</feature>
<evidence type="ECO:0000256" key="3">
    <source>
        <dbReference type="ARBA" id="ARBA00022491"/>
    </source>
</evidence>
<dbReference type="InterPro" id="IPR035890">
    <property type="entry name" value="Anti-sigma-28_factor_FlgM_sf"/>
</dbReference>
<keyword evidence="3" id="KW-0678">Repressor</keyword>
<dbReference type="AlphaFoldDB" id="A0A2U2MZU2"/>
<evidence type="ECO:0000256" key="2">
    <source>
        <dbReference type="ARBA" id="ARBA00017823"/>
    </source>
</evidence>
<sequence>MTDPIDNGPRFNRPVQTDGTRGGQSVNGQQKPVEASEGRPGADQSQTSERLQAVRDAIDRTPEVDSARVQDIRERIASGEYPLDAERTAERMVELERLLAEG</sequence>
<dbReference type="NCBIfam" id="TIGR03824">
    <property type="entry name" value="FlgM_jcvi"/>
    <property type="match status" value="1"/>
</dbReference>
<feature type="domain" description="Anti-sigma-28 factor FlgM C-terminal" evidence="10">
    <location>
        <begin position="45"/>
        <end position="94"/>
    </location>
</feature>
<keyword evidence="11" id="KW-0282">Flagellum</keyword>
<keyword evidence="6" id="KW-0804">Transcription</keyword>